<dbReference type="EMBL" id="BTSX01000002">
    <property type="protein sequence ID" value="GMS86168.1"/>
    <property type="molecule type" value="Genomic_DNA"/>
</dbReference>
<proteinExistence type="predicted"/>
<accession>A0AAV5SVT8</accession>
<dbReference type="AlphaFoldDB" id="A0AAV5SVT8"/>
<evidence type="ECO:0000313" key="2">
    <source>
        <dbReference type="Proteomes" id="UP001432027"/>
    </source>
</evidence>
<comment type="caution">
    <text evidence="1">The sequence shown here is derived from an EMBL/GenBank/DDBJ whole genome shotgun (WGS) entry which is preliminary data.</text>
</comment>
<feature type="non-terminal residue" evidence="1">
    <location>
        <position position="160"/>
    </location>
</feature>
<reference evidence="1" key="1">
    <citation type="submission" date="2023-10" db="EMBL/GenBank/DDBJ databases">
        <title>Genome assembly of Pristionchus species.</title>
        <authorList>
            <person name="Yoshida K."/>
            <person name="Sommer R.J."/>
        </authorList>
    </citation>
    <scope>NUCLEOTIDE SEQUENCE</scope>
    <source>
        <strain evidence="1">RS0144</strain>
    </source>
</reference>
<dbReference type="Proteomes" id="UP001432027">
    <property type="component" value="Unassembled WGS sequence"/>
</dbReference>
<evidence type="ECO:0000313" key="1">
    <source>
        <dbReference type="EMBL" id="GMS86168.1"/>
    </source>
</evidence>
<name>A0AAV5SVT8_9BILA</name>
<organism evidence="1 2">
    <name type="scientific">Pristionchus entomophagus</name>
    <dbReference type="NCBI Taxonomy" id="358040"/>
    <lineage>
        <taxon>Eukaryota</taxon>
        <taxon>Metazoa</taxon>
        <taxon>Ecdysozoa</taxon>
        <taxon>Nematoda</taxon>
        <taxon>Chromadorea</taxon>
        <taxon>Rhabditida</taxon>
        <taxon>Rhabditina</taxon>
        <taxon>Diplogasteromorpha</taxon>
        <taxon>Diplogasteroidea</taxon>
        <taxon>Neodiplogasteridae</taxon>
        <taxon>Pristionchus</taxon>
    </lineage>
</organism>
<keyword evidence="2" id="KW-1185">Reference proteome</keyword>
<sequence>MHAGGMCSRMRGQGKYVYRMGDDPDMDGILIDVSDEDLRGLELRGIHRGRAIYIGSHYRLSSSNLSENVVVVQVRDHSTGNAVTYFQENSPFFYIANGPSMYTLDINRLEFLPSMRFKQVSIHSIAGIRNGEITVCGYVNSEFYLMSAQLPEKFVSDEIN</sequence>
<protein>
    <submittedName>
        <fullName evidence="1">Uncharacterized protein</fullName>
    </submittedName>
</protein>
<gene>
    <name evidence="1" type="ORF">PENTCL1PPCAC_8343</name>
</gene>